<evidence type="ECO:0000313" key="1">
    <source>
        <dbReference type="EMBL" id="CAF5120016.1"/>
    </source>
</evidence>
<gene>
    <name evidence="1" type="ORF">QYT958_LOCUS45992</name>
</gene>
<comment type="caution">
    <text evidence="1">The sequence shown here is derived from an EMBL/GenBank/DDBJ whole genome shotgun (WGS) entry which is preliminary data.</text>
</comment>
<dbReference type="Proteomes" id="UP000663848">
    <property type="component" value="Unassembled WGS sequence"/>
</dbReference>
<reference evidence="1" key="1">
    <citation type="submission" date="2021-02" db="EMBL/GenBank/DDBJ databases">
        <authorList>
            <person name="Nowell W R."/>
        </authorList>
    </citation>
    <scope>NUCLEOTIDE SEQUENCE</scope>
</reference>
<proteinExistence type="predicted"/>
<name>A0A822FEL9_9BILA</name>
<dbReference type="EMBL" id="CAJOBR010079595">
    <property type="protein sequence ID" value="CAF5120016.1"/>
    <property type="molecule type" value="Genomic_DNA"/>
</dbReference>
<protein>
    <submittedName>
        <fullName evidence="1">Uncharacterized protein</fullName>
    </submittedName>
</protein>
<organism evidence="1 2">
    <name type="scientific">Rotaria socialis</name>
    <dbReference type="NCBI Taxonomy" id="392032"/>
    <lineage>
        <taxon>Eukaryota</taxon>
        <taxon>Metazoa</taxon>
        <taxon>Spiralia</taxon>
        <taxon>Gnathifera</taxon>
        <taxon>Rotifera</taxon>
        <taxon>Eurotatoria</taxon>
        <taxon>Bdelloidea</taxon>
        <taxon>Philodinida</taxon>
        <taxon>Philodinidae</taxon>
        <taxon>Rotaria</taxon>
    </lineage>
</organism>
<feature type="non-terminal residue" evidence="1">
    <location>
        <position position="1"/>
    </location>
</feature>
<accession>A0A822FEL9</accession>
<feature type="non-terminal residue" evidence="1">
    <location>
        <position position="80"/>
    </location>
</feature>
<dbReference type="AlphaFoldDB" id="A0A822FEL9"/>
<evidence type="ECO:0000313" key="2">
    <source>
        <dbReference type="Proteomes" id="UP000663848"/>
    </source>
</evidence>
<sequence length="80" mass="8461">NTGCATPARSLLSDYDNLHGSYGSLDDDTQQPSAFPTTSLTSSEFIPTIPITTTTSLSTIDESIDSLTSSSTISNKLRTD</sequence>